<feature type="domain" description="Peptidoglycan binding-like" evidence="2">
    <location>
        <begin position="43"/>
        <end position="109"/>
    </location>
</feature>
<evidence type="ECO:0000313" key="3">
    <source>
        <dbReference type="EMBL" id="MBP1042428.1"/>
    </source>
</evidence>
<dbReference type="EMBL" id="JAEEGA010000010">
    <property type="protein sequence ID" value="MBP1042428.1"/>
    <property type="molecule type" value="Genomic_DNA"/>
</dbReference>
<keyword evidence="1" id="KW-0732">Signal</keyword>
<dbReference type="Pfam" id="PF01471">
    <property type="entry name" value="PG_binding_1"/>
    <property type="match status" value="1"/>
</dbReference>
<name>A0A940PGG0_9ENTE</name>
<feature type="chain" id="PRO_5038931142" evidence="1">
    <location>
        <begin position="21"/>
        <end position="120"/>
    </location>
</feature>
<dbReference type="RefSeq" id="WP_245249558.1">
    <property type="nucleotide sequence ID" value="NZ_JAEEGA010000010.1"/>
</dbReference>
<dbReference type="Gene3D" id="1.10.101.10">
    <property type="entry name" value="PGBD-like superfamily/PGBD"/>
    <property type="match status" value="1"/>
</dbReference>
<sequence length="120" mass="12755">MKKLKKLTIAALTLTVLATAGGFSPIAGGLFGATTVEAAYYNGYNVTTIQQRLNSYHNNANTRGCKSGYPTLKVDGIYGAGTRAAVKAFQARNGLTADGIYGKATHAKLSNSSKWSYVKW</sequence>
<reference evidence="3" key="1">
    <citation type="submission" date="2020-12" db="EMBL/GenBank/DDBJ databases">
        <title>Vagococcus allomyrinae sp. nov. and Enterococcus lavae sp. nov., isolated from the larvae of Allomyrina dichotoma.</title>
        <authorList>
            <person name="Lee S.D."/>
        </authorList>
    </citation>
    <scope>NUCLEOTIDE SEQUENCE</scope>
    <source>
        <strain evidence="3">BWB3-3</strain>
    </source>
</reference>
<evidence type="ECO:0000259" key="2">
    <source>
        <dbReference type="Pfam" id="PF01471"/>
    </source>
</evidence>
<organism evidence="3 4">
    <name type="scientific">Vagococcus allomyrinae</name>
    <dbReference type="NCBI Taxonomy" id="2794353"/>
    <lineage>
        <taxon>Bacteria</taxon>
        <taxon>Bacillati</taxon>
        <taxon>Bacillota</taxon>
        <taxon>Bacilli</taxon>
        <taxon>Lactobacillales</taxon>
        <taxon>Enterococcaceae</taxon>
        <taxon>Vagococcus</taxon>
    </lineage>
</organism>
<evidence type="ECO:0000256" key="1">
    <source>
        <dbReference type="SAM" id="SignalP"/>
    </source>
</evidence>
<accession>A0A940PGG0</accession>
<proteinExistence type="predicted"/>
<keyword evidence="4" id="KW-1185">Reference proteome</keyword>
<evidence type="ECO:0000313" key="4">
    <source>
        <dbReference type="Proteomes" id="UP000674938"/>
    </source>
</evidence>
<feature type="signal peptide" evidence="1">
    <location>
        <begin position="1"/>
        <end position="20"/>
    </location>
</feature>
<dbReference type="AlphaFoldDB" id="A0A940PGG0"/>
<dbReference type="InterPro" id="IPR002477">
    <property type="entry name" value="Peptidoglycan-bd-like"/>
</dbReference>
<dbReference type="SUPFAM" id="SSF47090">
    <property type="entry name" value="PGBD-like"/>
    <property type="match status" value="1"/>
</dbReference>
<dbReference type="InterPro" id="IPR036366">
    <property type="entry name" value="PGBDSf"/>
</dbReference>
<comment type="caution">
    <text evidence="3">The sequence shown here is derived from an EMBL/GenBank/DDBJ whole genome shotgun (WGS) entry which is preliminary data.</text>
</comment>
<gene>
    <name evidence="3" type="ORF">I6N95_15520</name>
</gene>
<dbReference type="InterPro" id="IPR036365">
    <property type="entry name" value="PGBD-like_sf"/>
</dbReference>
<protein>
    <submittedName>
        <fullName evidence="3">Peptidoglycan-binding protein</fullName>
    </submittedName>
</protein>
<dbReference type="Proteomes" id="UP000674938">
    <property type="component" value="Unassembled WGS sequence"/>
</dbReference>